<evidence type="ECO:0000313" key="2">
    <source>
        <dbReference type="Proteomes" id="UP000291338"/>
    </source>
</evidence>
<proteinExistence type="predicted"/>
<dbReference type="RefSeq" id="WP_130255977.1">
    <property type="nucleotide sequence ID" value="NZ_PPSX01000045.1"/>
</dbReference>
<dbReference type="InterPro" id="IPR018721">
    <property type="entry name" value="DUF2252"/>
</dbReference>
<comment type="caution">
    <text evidence="1">The sequence shown here is derived from an EMBL/GenBank/DDBJ whole genome shotgun (WGS) entry which is preliminary data.</text>
</comment>
<gene>
    <name evidence="1" type="ORF">C1E23_12955</name>
</gene>
<name>A0A4Q7IKI7_9GAMM</name>
<dbReference type="AlphaFoldDB" id="A0A4Q7IKI7"/>
<protein>
    <recommendedName>
        <fullName evidence="3">DUF2252 domain-containing protein</fullName>
    </recommendedName>
</protein>
<sequence>MERQETLLQYFKDHDGCAPTLELAKHRKMVNSPFQFLRGSAPLMYRDLASQVINLPESLLEIPLTTIMGDCHTSNFGFLSEEGSHGETVVFTPNDFDDACIGHASWDLFRFLVSLPLAHAEAAQVQAESDCEKLTSKPLVDEQQVHSAQQAFLSAYIETCQRSLEKKNDSQTALTEFSKGHILHKRWQKALTRVVGGEAFMTKSTLAKEVDLVQWRFKQNPDKFIPLPDDIYENLYMQFRPFMDDEILDIVMRHNAGTGSNNLGRYYALVGPSQPNDAAKTHIVEIKQQREAAPIKYFPTESVNNRLSAAHLTVNCQRKMQRRPDLILDDAIWQDKHWLLRSRHHARVSIDSEHFMLGKRAAEKGGVIQYALSCGEALALAHMRGDRRSVDFQKAIVATLPQQQRRLINEANKYVRQVKSDCLTIKSLLETTPL</sequence>
<dbReference type="PANTHER" id="PTHR39441:SF1">
    <property type="entry name" value="DUF2252 DOMAIN-CONTAINING PROTEIN"/>
    <property type="match status" value="1"/>
</dbReference>
<dbReference type="PANTHER" id="PTHR39441">
    <property type="entry name" value="DUF2252 DOMAIN-CONTAINING PROTEIN"/>
    <property type="match status" value="1"/>
</dbReference>
<dbReference type="EMBL" id="PPSX01000045">
    <property type="protein sequence ID" value="RZQ52693.1"/>
    <property type="molecule type" value="Genomic_DNA"/>
</dbReference>
<evidence type="ECO:0000313" key="1">
    <source>
        <dbReference type="EMBL" id="RZQ52693.1"/>
    </source>
</evidence>
<dbReference type="Proteomes" id="UP000291338">
    <property type="component" value="Unassembled WGS sequence"/>
</dbReference>
<reference evidence="1 2" key="1">
    <citation type="submission" date="2018-01" db="EMBL/GenBank/DDBJ databases">
        <title>Co-occurrence of chitin degradation, pigmentation and bioactivity in marine Pseudoalteromonas.</title>
        <authorList>
            <person name="Paulsen S."/>
            <person name="Gram L."/>
            <person name="Machado H."/>
        </authorList>
    </citation>
    <scope>NUCLEOTIDE SEQUENCE [LARGE SCALE GENOMIC DNA]</scope>
    <source>
        <strain evidence="1 2">S3898</strain>
    </source>
</reference>
<organism evidence="1 2">
    <name type="scientific">Pseudoalteromonas phenolica</name>
    <dbReference type="NCBI Taxonomy" id="161398"/>
    <lineage>
        <taxon>Bacteria</taxon>
        <taxon>Pseudomonadati</taxon>
        <taxon>Pseudomonadota</taxon>
        <taxon>Gammaproteobacteria</taxon>
        <taxon>Alteromonadales</taxon>
        <taxon>Pseudoalteromonadaceae</taxon>
        <taxon>Pseudoalteromonas</taxon>
    </lineage>
</organism>
<accession>A0A4Q7IKI7</accession>
<dbReference type="SUPFAM" id="SSF56112">
    <property type="entry name" value="Protein kinase-like (PK-like)"/>
    <property type="match status" value="1"/>
</dbReference>
<dbReference type="InterPro" id="IPR011009">
    <property type="entry name" value="Kinase-like_dom_sf"/>
</dbReference>
<dbReference type="Pfam" id="PF10009">
    <property type="entry name" value="DUF2252"/>
    <property type="match status" value="1"/>
</dbReference>
<evidence type="ECO:0008006" key="3">
    <source>
        <dbReference type="Google" id="ProtNLM"/>
    </source>
</evidence>